<organism evidence="1 2">
    <name type="scientific">Stephania cephalantha</name>
    <dbReference type="NCBI Taxonomy" id="152367"/>
    <lineage>
        <taxon>Eukaryota</taxon>
        <taxon>Viridiplantae</taxon>
        <taxon>Streptophyta</taxon>
        <taxon>Embryophyta</taxon>
        <taxon>Tracheophyta</taxon>
        <taxon>Spermatophyta</taxon>
        <taxon>Magnoliopsida</taxon>
        <taxon>Ranunculales</taxon>
        <taxon>Menispermaceae</taxon>
        <taxon>Menispermoideae</taxon>
        <taxon>Cissampelideae</taxon>
        <taxon>Stephania</taxon>
    </lineage>
</organism>
<sequence length="155" mass="17212">MASATRTKETRLWRFSEKPTGETLSSECGHDMKDYPWRPVSVITAPPMPKPDLQSDKTASLGQECTQGLAGHNACGATPEDTVMQKAVGRVLLGTLRVGQRLRIQLCEELKGGRRGIVGHITCGAMPNEYSYRMNKNDNQSYRERRLGVVIHTKP</sequence>
<comment type="caution">
    <text evidence="1">The sequence shown here is derived from an EMBL/GenBank/DDBJ whole genome shotgun (WGS) entry which is preliminary data.</text>
</comment>
<dbReference type="Proteomes" id="UP001419268">
    <property type="component" value="Unassembled WGS sequence"/>
</dbReference>
<protein>
    <submittedName>
        <fullName evidence="1">Uncharacterized protein</fullName>
    </submittedName>
</protein>
<dbReference type="AlphaFoldDB" id="A0AAP0EIQ7"/>
<reference evidence="1 2" key="1">
    <citation type="submission" date="2024-01" db="EMBL/GenBank/DDBJ databases">
        <title>Genome assemblies of Stephania.</title>
        <authorList>
            <person name="Yang L."/>
        </authorList>
    </citation>
    <scope>NUCLEOTIDE SEQUENCE [LARGE SCALE GENOMIC DNA]</scope>
    <source>
        <strain evidence="1">JXDWG</strain>
        <tissue evidence="1">Leaf</tissue>
    </source>
</reference>
<evidence type="ECO:0000313" key="1">
    <source>
        <dbReference type="EMBL" id="KAK9094255.1"/>
    </source>
</evidence>
<evidence type="ECO:0000313" key="2">
    <source>
        <dbReference type="Proteomes" id="UP001419268"/>
    </source>
</evidence>
<dbReference type="EMBL" id="JBBNAG010000011">
    <property type="protein sequence ID" value="KAK9094255.1"/>
    <property type="molecule type" value="Genomic_DNA"/>
</dbReference>
<proteinExistence type="predicted"/>
<keyword evidence="2" id="KW-1185">Reference proteome</keyword>
<accession>A0AAP0EIQ7</accession>
<name>A0AAP0EIQ7_9MAGN</name>
<gene>
    <name evidence="1" type="ORF">Scep_025724</name>
</gene>